<evidence type="ECO:0000256" key="3">
    <source>
        <dbReference type="ARBA" id="ARBA00022723"/>
    </source>
</evidence>
<accession>A0ABX8BU90</accession>
<evidence type="ECO:0000259" key="9">
    <source>
        <dbReference type="PROSITE" id="PS51918"/>
    </source>
</evidence>
<comment type="subunit">
    <text evidence="8">Homodimer.</text>
</comment>
<evidence type="ECO:0000313" key="10">
    <source>
        <dbReference type="EMBL" id="QUX25820.1"/>
    </source>
</evidence>
<evidence type="ECO:0000256" key="5">
    <source>
        <dbReference type="ARBA" id="ARBA00023004"/>
    </source>
</evidence>
<evidence type="ECO:0000256" key="4">
    <source>
        <dbReference type="ARBA" id="ARBA00022842"/>
    </source>
</evidence>
<feature type="domain" description="Radical SAM core" evidence="9">
    <location>
        <begin position="27"/>
        <end position="232"/>
    </location>
</feature>
<keyword evidence="5 8" id="KW-0408">Iron</keyword>
<comment type="caution">
    <text evidence="8">Lacks conserved residue(s) required for the propagation of feature annotation.</text>
</comment>
<comment type="cofactor">
    <cofactor evidence="8">
        <name>[4Fe-4S] cluster</name>
        <dbReference type="ChEBI" id="CHEBI:49883"/>
    </cofactor>
    <text evidence="8">Binds 1 [4Fe-4S] cluster. The cluster is coordinated with 3 cysteines and an exchangeable S-adenosyl-L-methionine.</text>
</comment>
<evidence type="ECO:0000256" key="8">
    <source>
        <dbReference type="HAMAP-Rule" id="MF_00917"/>
    </source>
</evidence>
<comment type="similarity">
    <text evidence="8">Belongs to the radical SAM superfamily. 7-carboxy-7-deazaguanine synthase family.</text>
</comment>
<feature type="binding site" evidence="8">
    <location>
        <position position="36"/>
    </location>
    <ligand>
        <name>substrate</name>
    </ligand>
</feature>
<dbReference type="Gene3D" id="3.20.20.70">
    <property type="entry name" value="Aldolase class I"/>
    <property type="match status" value="1"/>
</dbReference>
<sequence length="236" mass="25450">MSGGGRSLIVAECFGDVEPTFQGEGPSLGVPALFIRLSRCNLTCSWCDTKYTWDWTTYDPAREAHRRDVGELADWACGTDVGLVVVTGGEPLLQQRALIPLVRRLLAAGKRVEVETNGTIAPQEELLVDGVGFNVSPKLATSGVDAAKRIVPAVLDAFSASGRAVFKVVARTADELEEVDELVSRFALSPVYVMPEGATADDLVRTTRVLAPVVAARGWRLTSRLHVLAFENARGR</sequence>
<dbReference type="PROSITE" id="PS51918">
    <property type="entry name" value="RADICAL_SAM"/>
    <property type="match status" value="1"/>
</dbReference>
<evidence type="ECO:0000256" key="1">
    <source>
        <dbReference type="ARBA" id="ARBA00022485"/>
    </source>
</evidence>
<dbReference type="SUPFAM" id="SSF102114">
    <property type="entry name" value="Radical SAM enzymes"/>
    <property type="match status" value="1"/>
</dbReference>
<feature type="binding site" evidence="8">
    <location>
        <position position="49"/>
    </location>
    <ligand>
        <name>Mg(2+)</name>
        <dbReference type="ChEBI" id="CHEBI:18420"/>
    </ligand>
</feature>
<dbReference type="Pfam" id="PF04055">
    <property type="entry name" value="Radical_SAM"/>
    <property type="match status" value="1"/>
</dbReference>
<evidence type="ECO:0000256" key="7">
    <source>
        <dbReference type="ARBA" id="ARBA00023239"/>
    </source>
</evidence>
<dbReference type="EMBL" id="CP074133">
    <property type="protein sequence ID" value="QUX25820.1"/>
    <property type="molecule type" value="Genomic_DNA"/>
</dbReference>
<dbReference type="HAMAP" id="MF_00917">
    <property type="entry name" value="QueE"/>
    <property type="match status" value="1"/>
</dbReference>
<proteinExistence type="inferred from homology"/>
<dbReference type="PANTHER" id="PTHR42836">
    <property type="entry name" value="7-CARBOXY-7-DEAZAGUANINE SYNTHASE"/>
    <property type="match status" value="1"/>
</dbReference>
<feature type="binding site" evidence="8">
    <location>
        <begin position="136"/>
        <end position="138"/>
    </location>
    <ligand>
        <name>S-adenosyl-L-methionine</name>
        <dbReference type="ChEBI" id="CHEBI:59789"/>
    </ligand>
</feature>
<dbReference type="InterPro" id="IPR024924">
    <property type="entry name" value="7-CO-7-deazaguanine_synth-like"/>
</dbReference>
<organism evidence="10 11">
    <name type="scientific">Nocardiopsis changdeensis</name>
    <dbReference type="NCBI Taxonomy" id="2831969"/>
    <lineage>
        <taxon>Bacteria</taxon>
        <taxon>Bacillati</taxon>
        <taxon>Actinomycetota</taxon>
        <taxon>Actinomycetes</taxon>
        <taxon>Streptosporangiales</taxon>
        <taxon>Nocardiopsidaceae</taxon>
        <taxon>Nocardiopsis</taxon>
    </lineage>
</organism>
<name>A0ABX8BU90_9ACTN</name>
<keyword evidence="4 8" id="KW-0460">Magnesium</keyword>
<keyword evidence="2 8" id="KW-0949">S-adenosyl-L-methionine</keyword>
<dbReference type="EC" id="4.3.99.3" evidence="8"/>
<keyword evidence="6 8" id="KW-0411">Iron-sulfur</keyword>
<feature type="binding site" evidence="8">
    <location>
        <position position="89"/>
    </location>
    <ligand>
        <name>S-adenosyl-L-methionine</name>
        <dbReference type="ChEBI" id="CHEBI:59789"/>
    </ligand>
</feature>
<keyword evidence="7 8" id="KW-0456">Lyase</keyword>
<comment type="pathway">
    <text evidence="8">Purine metabolism; 7-cyano-7-deazaguanine biosynthesis.</text>
</comment>
<keyword evidence="11" id="KW-1185">Reference proteome</keyword>
<feature type="binding site" evidence="8">
    <location>
        <begin position="21"/>
        <end position="23"/>
    </location>
    <ligand>
        <name>substrate</name>
    </ligand>
</feature>
<evidence type="ECO:0000256" key="6">
    <source>
        <dbReference type="ARBA" id="ARBA00023014"/>
    </source>
</evidence>
<dbReference type="InterPro" id="IPR013785">
    <property type="entry name" value="Aldolase_TIM"/>
</dbReference>
<feature type="binding site" evidence="8">
    <location>
        <position position="47"/>
    </location>
    <ligand>
        <name>[4Fe-4S] cluster</name>
        <dbReference type="ChEBI" id="CHEBI:49883"/>
        <note>4Fe-4S-S-AdoMet</note>
    </ligand>
</feature>
<comment type="cofactor">
    <cofactor evidence="8">
        <name>S-adenosyl-L-methionine</name>
        <dbReference type="ChEBI" id="CHEBI:59789"/>
    </cofactor>
    <text evidence="8">Binds 1 S-adenosyl-L-methionine per subunit.</text>
</comment>
<dbReference type="Proteomes" id="UP000676079">
    <property type="component" value="Chromosome"/>
</dbReference>
<keyword evidence="1 8" id="KW-0004">4Fe-4S</keyword>
<dbReference type="CDD" id="cd01335">
    <property type="entry name" value="Radical_SAM"/>
    <property type="match status" value="1"/>
</dbReference>
<reference evidence="10 11" key="1">
    <citation type="submission" date="2021-05" db="EMBL/GenBank/DDBJ databases">
        <title>Direct Submission.</title>
        <authorList>
            <person name="Li K."/>
            <person name="Gao J."/>
        </authorList>
    </citation>
    <scope>NUCLEOTIDE SEQUENCE [LARGE SCALE GENOMIC DNA]</scope>
    <source>
        <strain evidence="10 11">Mg02</strain>
    </source>
</reference>
<dbReference type="InterPro" id="IPR007197">
    <property type="entry name" value="rSAM"/>
</dbReference>
<dbReference type="InterPro" id="IPR058240">
    <property type="entry name" value="rSAM_sf"/>
</dbReference>
<dbReference type="PIRSF" id="PIRSF000370">
    <property type="entry name" value="QueE"/>
    <property type="match status" value="1"/>
</dbReference>
<evidence type="ECO:0000256" key="2">
    <source>
        <dbReference type="ARBA" id="ARBA00022691"/>
    </source>
</evidence>
<comment type="cofactor">
    <cofactor evidence="8">
        <name>Mg(2+)</name>
        <dbReference type="ChEBI" id="CHEBI:18420"/>
    </cofactor>
</comment>
<evidence type="ECO:0000313" key="11">
    <source>
        <dbReference type="Proteomes" id="UP000676079"/>
    </source>
</evidence>
<feature type="binding site" evidence="8">
    <location>
        <position position="44"/>
    </location>
    <ligand>
        <name>[4Fe-4S] cluster</name>
        <dbReference type="ChEBI" id="CHEBI:49883"/>
        <note>4Fe-4S-S-AdoMet</note>
    </ligand>
</feature>
<comment type="function">
    <text evidence="8">Catalyzes the complex heterocyclic radical-mediated conversion of 6-carboxy-5,6,7,8-tetrahydropterin (CPH4) to 7-carboxy-7-deazaguanine (CDG), a step common to the biosynthetic pathways of all 7-deazapurine-containing compounds.</text>
</comment>
<keyword evidence="8" id="KW-0671">Queuosine biosynthesis</keyword>
<protein>
    <recommendedName>
        <fullName evidence="8">7-carboxy-7-deazaguanine synthase</fullName>
        <shortName evidence="8">CDG synthase</shortName>
        <ecNumber evidence="8">4.3.99.3</ecNumber>
    </recommendedName>
    <alternativeName>
        <fullName evidence="8">Queuosine biosynthesis protein QueE</fullName>
    </alternativeName>
</protein>
<feature type="binding site" evidence="8">
    <location>
        <position position="87"/>
    </location>
    <ligand>
        <name>substrate</name>
    </ligand>
</feature>
<gene>
    <name evidence="8" type="primary">queE</name>
    <name evidence="10" type="ORF">KGD84_07515</name>
</gene>
<dbReference type="SFLD" id="SFLDS00029">
    <property type="entry name" value="Radical_SAM"/>
    <property type="match status" value="1"/>
</dbReference>
<feature type="binding site" evidence="8">
    <location>
        <begin position="46"/>
        <end position="48"/>
    </location>
    <ligand>
        <name>S-adenosyl-L-methionine</name>
        <dbReference type="ChEBI" id="CHEBI:59789"/>
    </ligand>
</feature>
<comment type="catalytic activity">
    <reaction evidence="8">
        <text>6-carboxy-5,6,7,8-tetrahydropterin + H(+) = 7-carboxy-7-carbaguanine + NH4(+)</text>
        <dbReference type="Rhea" id="RHEA:27974"/>
        <dbReference type="ChEBI" id="CHEBI:15378"/>
        <dbReference type="ChEBI" id="CHEBI:28938"/>
        <dbReference type="ChEBI" id="CHEBI:61032"/>
        <dbReference type="ChEBI" id="CHEBI:61036"/>
        <dbReference type="EC" id="4.3.99.3"/>
    </reaction>
</comment>
<keyword evidence="3 8" id="KW-0479">Metal-binding</keyword>
<dbReference type="PANTHER" id="PTHR42836:SF1">
    <property type="entry name" value="7-CARBOXY-7-DEAZAGUANINE SYNTHASE"/>
    <property type="match status" value="1"/>
</dbReference>
<feature type="binding site" evidence="8">
    <location>
        <position position="40"/>
    </location>
    <ligand>
        <name>[4Fe-4S] cluster</name>
        <dbReference type="ChEBI" id="CHEBI:49883"/>
        <note>4Fe-4S-S-AdoMet</note>
    </ligand>
</feature>